<feature type="transmembrane region" description="Helical" evidence="1">
    <location>
        <begin position="168"/>
        <end position="186"/>
    </location>
</feature>
<keyword evidence="3" id="KW-0012">Acyltransferase</keyword>
<keyword evidence="1" id="KW-0812">Transmembrane</keyword>
<feature type="transmembrane region" description="Helical" evidence="1">
    <location>
        <begin position="246"/>
        <end position="264"/>
    </location>
</feature>
<dbReference type="GO" id="GO:0016746">
    <property type="term" value="F:acyltransferase activity"/>
    <property type="evidence" value="ECO:0007669"/>
    <property type="project" value="UniProtKB-KW"/>
</dbReference>
<feature type="transmembrane region" description="Helical" evidence="1">
    <location>
        <begin position="12"/>
        <end position="28"/>
    </location>
</feature>
<dbReference type="Pfam" id="PF01757">
    <property type="entry name" value="Acyl_transf_3"/>
    <property type="match status" value="1"/>
</dbReference>
<dbReference type="PANTHER" id="PTHR23028">
    <property type="entry name" value="ACETYLTRANSFERASE"/>
    <property type="match status" value="1"/>
</dbReference>
<feature type="transmembrane region" description="Helical" evidence="1">
    <location>
        <begin position="142"/>
        <end position="161"/>
    </location>
</feature>
<proteinExistence type="predicted"/>
<comment type="caution">
    <text evidence="3">The sequence shown here is derived from an EMBL/GenBank/DDBJ whole genome shotgun (WGS) entry which is preliminary data.</text>
</comment>
<protein>
    <submittedName>
        <fullName evidence="3">Acyltransferase family protein</fullName>
        <ecNumber evidence="3">2.3.-.-</ecNumber>
    </submittedName>
</protein>
<dbReference type="InterPro" id="IPR050879">
    <property type="entry name" value="Acyltransferase_3"/>
</dbReference>
<dbReference type="EMBL" id="JBGFFX010000006">
    <property type="protein sequence ID" value="MEY8770980.1"/>
    <property type="molecule type" value="Genomic_DNA"/>
</dbReference>
<reference evidence="3 4" key="1">
    <citation type="submission" date="2024-07" db="EMBL/GenBank/DDBJ databases">
        <authorList>
            <person name="Hebao G."/>
        </authorList>
    </citation>
    <scope>NUCLEOTIDE SEQUENCE [LARGE SCALE GENOMIC DNA]</scope>
    <source>
        <strain evidence="3 4">ACCC 02193</strain>
    </source>
</reference>
<feature type="transmembrane region" description="Helical" evidence="1">
    <location>
        <begin position="83"/>
        <end position="101"/>
    </location>
</feature>
<feature type="transmembrane region" description="Helical" evidence="1">
    <location>
        <begin position="309"/>
        <end position="329"/>
    </location>
</feature>
<organism evidence="3 4">
    <name type="scientific">Erwinia aeris</name>
    <dbReference type="NCBI Taxonomy" id="3239803"/>
    <lineage>
        <taxon>Bacteria</taxon>
        <taxon>Pseudomonadati</taxon>
        <taxon>Pseudomonadota</taxon>
        <taxon>Gammaproteobacteria</taxon>
        <taxon>Enterobacterales</taxon>
        <taxon>Erwiniaceae</taxon>
        <taxon>Erwinia</taxon>
    </lineage>
</organism>
<dbReference type="InterPro" id="IPR002656">
    <property type="entry name" value="Acyl_transf_3_dom"/>
</dbReference>
<feature type="transmembrane region" description="Helical" evidence="1">
    <location>
        <begin position="43"/>
        <end position="63"/>
    </location>
</feature>
<feature type="transmembrane region" description="Helical" evidence="1">
    <location>
        <begin position="198"/>
        <end position="216"/>
    </location>
</feature>
<feature type="domain" description="Acyltransferase 3" evidence="2">
    <location>
        <begin position="8"/>
        <end position="329"/>
    </location>
</feature>
<keyword evidence="4" id="KW-1185">Reference proteome</keyword>
<evidence type="ECO:0000259" key="2">
    <source>
        <dbReference type="Pfam" id="PF01757"/>
    </source>
</evidence>
<keyword evidence="1" id="KW-0472">Membrane</keyword>
<dbReference type="PANTHER" id="PTHR23028:SF53">
    <property type="entry name" value="ACYL_TRANSF_3 DOMAIN-CONTAINING PROTEIN"/>
    <property type="match status" value="1"/>
</dbReference>
<evidence type="ECO:0000313" key="3">
    <source>
        <dbReference type="EMBL" id="MEY8770980.1"/>
    </source>
</evidence>
<accession>A0ABV4E7T7</accession>
<evidence type="ECO:0000256" key="1">
    <source>
        <dbReference type="SAM" id="Phobius"/>
    </source>
</evidence>
<dbReference type="RefSeq" id="WP_369895599.1">
    <property type="nucleotide sequence ID" value="NZ_JBGFFX010000006.1"/>
</dbReference>
<keyword evidence="1" id="KW-1133">Transmembrane helix</keyword>
<feature type="transmembrane region" description="Helical" evidence="1">
    <location>
        <begin position="271"/>
        <end position="289"/>
    </location>
</feature>
<dbReference type="EC" id="2.3.-.-" evidence="3"/>
<keyword evidence="3" id="KW-0808">Transferase</keyword>
<sequence length="357" mass="40930">METRIKHLDGMRGLAILLVIGFHAWARWPEYLGYVSFTKDFPLFAWGYLGVPLFFMISGFVIFMTLDKSKSFINFMFKRWLRLFPAMLIVTLLIFATASLFSERPLGVPHPANAIPGLTFISPEILQYLTGVAFKPLEGSFWSLYVEAAFYIFIGAVYFTLGRKYCLPSLLVPMFLVAGASAFKMIGHPAIADFISKFGFIHYSWFMIGCLVYERLHQRDAKFHYALVLVAVLINFSYYIKNNGYIVILPLLLMLALFIVSFYSRLVERLLSGKFLTLTGFISYTIYLLHENMLIATLRKLERHISSDYVMVFMPIAVVAALYLVAWLITKYIEPAVRDTLRNLILFRGKKKALPNG</sequence>
<evidence type="ECO:0000313" key="4">
    <source>
        <dbReference type="Proteomes" id="UP001565243"/>
    </source>
</evidence>
<gene>
    <name evidence="3" type="ORF">AB6T85_11155</name>
</gene>
<feature type="transmembrane region" description="Helical" evidence="1">
    <location>
        <begin position="223"/>
        <end position="240"/>
    </location>
</feature>
<name>A0ABV4E7T7_9GAMM</name>
<dbReference type="Proteomes" id="UP001565243">
    <property type="component" value="Unassembled WGS sequence"/>
</dbReference>